<dbReference type="OrthoDB" id="1426983at2759"/>
<organism evidence="1 2">
    <name type="scientific">Pycnococcus provasolii</name>
    <dbReference type="NCBI Taxonomy" id="41880"/>
    <lineage>
        <taxon>Eukaryota</taxon>
        <taxon>Viridiplantae</taxon>
        <taxon>Chlorophyta</taxon>
        <taxon>Pseudoscourfieldiophyceae</taxon>
        <taxon>Pseudoscourfieldiales</taxon>
        <taxon>Pycnococcaceae</taxon>
        <taxon>Pycnococcus</taxon>
    </lineage>
</organism>
<comment type="caution">
    <text evidence="1">The sequence shown here is derived from an EMBL/GenBank/DDBJ whole genome shotgun (WGS) entry which is preliminary data.</text>
</comment>
<dbReference type="AlphaFoldDB" id="A0A830HFD5"/>
<gene>
    <name evidence="1" type="ORF">PPROV_000309500</name>
</gene>
<sequence>MFTCRLLIITKCETLATTIHACRTNHSCHCYLLFSGLADAADMISPSHSQFSREVLPSANPDLSHSNALLRVLKYLANTITHGIVIRPSEDFYNPTILAYTDASYE</sequence>
<reference evidence="1" key="1">
    <citation type="submission" date="2020-10" db="EMBL/GenBank/DDBJ databases">
        <title>Unveiling of a novel bifunctional photoreceptor, Dualchrome1, isolated from a cosmopolitan green alga.</title>
        <authorList>
            <person name="Suzuki S."/>
            <person name="Kawachi M."/>
        </authorList>
    </citation>
    <scope>NUCLEOTIDE SEQUENCE</scope>
    <source>
        <strain evidence="1">NIES 2893</strain>
    </source>
</reference>
<protein>
    <submittedName>
        <fullName evidence="1">Uncharacterized protein</fullName>
    </submittedName>
</protein>
<dbReference type="Proteomes" id="UP000660262">
    <property type="component" value="Unassembled WGS sequence"/>
</dbReference>
<proteinExistence type="predicted"/>
<keyword evidence="2" id="KW-1185">Reference proteome</keyword>
<accession>A0A830HFD5</accession>
<evidence type="ECO:0000313" key="2">
    <source>
        <dbReference type="Proteomes" id="UP000660262"/>
    </source>
</evidence>
<evidence type="ECO:0000313" key="1">
    <source>
        <dbReference type="EMBL" id="GHP04341.1"/>
    </source>
</evidence>
<name>A0A830HFD5_9CHLO</name>
<dbReference type="EMBL" id="BNJQ01000007">
    <property type="protein sequence ID" value="GHP04341.1"/>
    <property type="molecule type" value="Genomic_DNA"/>
</dbReference>